<gene>
    <name evidence="1" type="ORF">A1359_10410</name>
</gene>
<organism evidence="1 2">
    <name type="scientific">Methylomonas lenta</name>
    <dbReference type="NCBI Taxonomy" id="980561"/>
    <lineage>
        <taxon>Bacteria</taxon>
        <taxon>Pseudomonadati</taxon>
        <taxon>Pseudomonadota</taxon>
        <taxon>Gammaproteobacteria</taxon>
        <taxon>Methylococcales</taxon>
        <taxon>Methylococcaceae</taxon>
        <taxon>Methylomonas</taxon>
    </lineage>
</organism>
<dbReference type="RefSeq" id="WP_066982952.1">
    <property type="nucleotide sequence ID" value="NZ_LUUI01000109.1"/>
</dbReference>
<evidence type="ECO:0000313" key="2">
    <source>
        <dbReference type="Proteomes" id="UP000078476"/>
    </source>
</evidence>
<evidence type="ECO:0000313" key="1">
    <source>
        <dbReference type="EMBL" id="OAI14480.1"/>
    </source>
</evidence>
<reference evidence="1 2" key="1">
    <citation type="submission" date="2016-03" db="EMBL/GenBank/DDBJ databases">
        <authorList>
            <person name="Ploux O."/>
        </authorList>
    </citation>
    <scope>NUCLEOTIDE SEQUENCE [LARGE SCALE GENOMIC DNA]</scope>
    <source>
        <strain evidence="1 2">R-45370</strain>
    </source>
</reference>
<dbReference type="EMBL" id="LUUI01000109">
    <property type="protein sequence ID" value="OAI14480.1"/>
    <property type="molecule type" value="Genomic_DNA"/>
</dbReference>
<name>A0A177NBR2_9GAMM</name>
<dbReference type="OrthoDB" id="5770096at2"/>
<dbReference type="AlphaFoldDB" id="A0A177NBR2"/>
<keyword evidence="2" id="KW-1185">Reference proteome</keyword>
<dbReference type="STRING" id="980561.A1359_10410"/>
<proteinExistence type="predicted"/>
<protein>
    <submittedName>
        <fullName evidence="1">Uncharacterized protein</fullName>
    </submittedName>
</protein>
<comment type="caution">
    <text evidence="1">The sequence shown here is derived from an EMBL/GenBank/DDBJ whole genome shotgun (WGS) entry which is preliminary data.</text>
</comment>
<accession>A0A177NBR2</accession>
<sequence length="206" mass="23483">MGMFDSLNIELDGRELEIQTKRFECILETYRPGDWIAGATSGIAVYFDILHLDADGKLVYSANDARVRTLTLFVVIAQGVFVTYQLCDGESKPEAIAQRVRQLREEWRDSVRLQSVLVEALQTKQQQIRLLQARLNRAAAIIDSARRLRSGDPIDGVFDRFREETQRLIKGEEPLEVVAWVLTNEEADSGLFHDNARSDPLAEYRL</sequence>
<dbReference type="Proteomes" id="UP000078476">
    <property type="component" value="Unassembled WGS sequence"/>
</dbReference>